<evidence type="ECO:0000256" key="1">
    <source>
        <dbReference type="SAM" id="Phobius"/>
    </source>
</evidence>
<accession>A0A0E9W6H3</accession>
<organism evidence="2">
    <name type="scientific">Anguilla anguilla</name>
    <name type="common">European freshwater eel</name>
    <name type="synonym">Muraena anguilla</name>
    <dbReference type="NCBI Taxonomy" id="7936"/>
    <lineage>
        <taxon>Eukaryota</taxon>
        <taxon>Metazoa</taxon>
        <taxon>Chordata</taxon>
        <taxon>Craniata</taxon>
        <taxon>Vertebrata</taxon>
        <taxon>Euteleostomi</taxon>
        <taxon>Actinopterygii</taxon>
        <taxon>Neopterygii</taxon>
        <taxon>Teleostei</taxon>
        <taxon>Anguilliformes</taxon>
        <taxon>Anguillidae</taxon>
        <taxon>Anguilla</taxon>
    </lineage>
</organism>
<dbReference type="AlphaFoldDB" id="A0A0E9W6H3"/>
<feature type="transmembrane region" description="Helical" evidence="1">
    <location>
        <begin position="20"/>
        <end position="44"/>
    </location>
</feature>
<sequence>MEYLNLSMKIFDALFLDSFFSLTFFLSSFFFSCPLSFSSSFSLLQYIPTSKKK</sequence>
<proteinExistence type="predicted"/>
<reference evidence="2" key="1">
    <citation type="submission" date="2014-11" db="EMBL/GenBank/DDBJ databases">
        <authorList>
            <person name="Amaro Gonzalez C."/>
        </authorList>
    </citation>
    <scope>NUCLEOTIDE SEQUENCE</scope>
</reference>
<protein>
    <submittedName>
        <fullName evidence="2">Uncharacterized protein</fullName>
    </submittedName>
</protein>
<keyword evidence="1" id="KW-0812">Transmembrane</keyword>
<keyword evidence="1" id="KW-1133">Transmembrane helix</keyword>
<dbReference type="EMBL" id="GBXM01022681">
    <property type="protein sequence ID" value="JAH85896.1"/>
    <property type="molecule type" value="Transcribed_RNA"/>
</dbReference>
<reference evidence="2" key="2">
    <citation type="journal article" date="2015" name="Fish Shellfish Immunol.">
        <title>Early steps in the European eel (Anguilla anguilla)-Vibrio vulnificus interaction in the gills: Role of the RtxA13 toxin.</title>
        <authorList>
            <person name="Callol A."/>
            <person name="Pajuelo D."/>
            <person name="Ebbesson L."/>
            <person name="Teles M."/>
            <person name="MacKenzie S."/>
            <person name="Amaro C."/>
        </authorList>
    </citation>
    <scope>NUCLEOTIDE SEQUENCE</scope>
</reference>
<evidence type="ECO:0000313" key="2">
    <source>
        <dbReference type="EMBL" id="JAH85896.1"/>
    </source>
</evidence>
<name>A0A0E9W6H3_ANGAN</name>
<keyword evidence="1" id="KW-0472">Membrane</keyword>